<dbReference type="InterPro" id="IPR008922">
    <property type="entry name" value="Di-copper_centre_dom_sf"/>
</dbReference>
<evidence type="ECO:0000259" key="1">
    <source>
        <dbReference type="Pfam" id="PF00264"/>
    </source>
</evidence>
<evidence type="ECO:0000313" key="2">
    <source>
        <dbReference type="EMBL" id="OCL06437.1"/>
    </source>
</evidence>
<gene>
    <name evidence="2" type="ORF">AOQ84DRAFT_355469</name>
</gene>
<proteinExistence type="predicted"/>
<dbReference type="Gene3D" id="1.10.1280.10">
    <property type="entry name" value="Di-copper center containing domain from catechol oxidase"/>
    <property type="match status" value="1"/>
</dbReference>
<dbReference type="Pfam" id="PF00264">
    <property type="entry name" value="Tyrosinase"/>
    <property type="match status" value="1"/>
</dbReference>
<feature type="domain" description="Tyrosinase copper-binding" evidence="1">
    <location>
        <begin position="13"/>
        <end position="81"/>
    </location>
</feature>
<protein>
    <recommendedName>
        <fullName evidence="1">Tyrosinase copper-binding domain-containing protein</fullName>
    </recommendedName>
</protein>
<dbReference type="SUPFAM" id="SSF48056">
    <property type="entry name" value="Di-copper centre-containing domain"/>
    <property type="match status" value="1"/>
</dbReference>
<dbReference type="InterPro" id="IPR002227">
    <property type="entry name" value="Tyrosinase_Cu-bd"/>
</dbReference>
<keyword evidence="3" id="KW-1185">Reference proteome</keyword>
<dbReference type="EMBL" id="KV750071">
    <property type="protein sequence ID" value="OCL06437.1"/>
    <property type="molecule type" value="Genomic_DNA"/>
</dbReference>
<dbReference type="OrthoDB" id="10535293at2759"/>
<evidence type="ECO:0000313" key="3">
    <source>
        <dbReference type="Proteomes" id="UP000250140"/>
    </source>
</evidence>
<dbReference type="AlphaFoldDB" id="A0A8E2JR73"/>
<reference evidence="2 3" key="1">
    <citation type="journal article" date="2016" name="Nat. Commun.">
        <title>Ectomycorrhizal ecology is imprinted in the genome of the dominant symbiotic fungus Cenococcum geophilum.</title>
        <authorList>
            <consortium name="DOE Joint Genome Institute"/>
            <person name="Peter M."/>
            <person name="Kohler A."/>
            <person name="Ohm R.A."/>
            <person name="Kuo A."/>
            <person name="Krutzmann J."/>
            <person name="Morin E."/>
            <person name="Arend M."/>
            <person name="Barry K.W."/>
            <person name="Binder M."/>
            <person name="Choi C."/>
            <person name="Clum A."/>
            <person name="Copeland A."/>
            <person name="Grisel N."/>
            <person name="Haridas S."/>
            <person name="Kipfer T."/>
            <person name="LaButti K."/>
            <person name="Lindquist E."/>
            <person name="Lipzen A."/>
            <person name="Maire R."/>
            <person name="Meier B."/>
            <person name="Mihaltcheva S."/>
            <person name="Molinier V."/>
            <person name="Murat C."/>
            <person name="Poggeler S."/>
            <person name="Quandt C.A."/>
            <person name="Sperisen C."/>
            <person name="Tritt A."/>
            <person name="Tisserant E."/>
            <person name="Crous P.W."/>
            <person name="Henrissat B."/>
            <person name="Nehls U."/>
            <person name="Egli S."/>
            <person name="Spatafora J.W."/>
            <person name="Grigoriev I.V."/>
            <person name="Martin F.M."/>
        </authorList>
    </citation>
    <scope>NUCLEOTIDE SEQUENCE [LARGE SCALE GENOMIC DNA]</scope>
    <source>
        <strain evidence="2 3">CBS 207.34</strain>
    </source>
</reference>
<organism evidence="2 3">
    <name type="scientific">Glonium stellatum</name>
    <dbReference type="NCBI Taxonomy" id="574774"/>
    <lineage>
        <taxon>Eukaryota</taxon>
        <taxon>Fungi</taxon>
        <taxon>Dikarya</taxon>
        <taxon>Ascomycota</taxon>
        <taxon>Pezizomycotina</taxon>
        <taxon>Dothideomycetes</taxon>
        <taxon>Pleosporomycetidae</taxon>
        <taxon>Gloniales</taxon>
        <taxon>Gloniaceae</taxon>
        <taxon>Glonium</taxon>
    </lineage>
</organism>
<name>A0A8E2JR73_9PEZI</name>
<dbReference type="GO" id="GO:0016491">
    <property type="term" value="F:oxidoreductase activity"/>
    <property type="evidence" value="ECO:0007669"/>
    <property type="project" value="InterPro"/>
</dbReference>
<dbReference type="Proteomes" id="UP000250140">
    <property type="component" value="Unassembled WGS sequence"/>
</dbReference>
<accession>A0A8E2JR73</accession>
<sequence length="81" mass="9143">MLNPDEKAKSVGRSMEILINEERSWESFANHSVGKRDIRGHTYSTVFLESFHDDIHLMLGTGNTYAGHTGNPRCAAFDPMF</sequence>